<name>A0A2G2VN86_CAPBA</name>
<accession>A0A2G2VN86</accession>
<feature type="compositionally biased region" description="Basic and acidic residues" evidence="1">
    <location>
        <begin position="441"/>
        <end position="450"/>
    </location>
</feature>
<organism evidence="3 4">
    <name type="scientific">Capsicum baccatum</name>
    <name type="common">Peruvian pepper</name>
    <dbReference type="NCBI Taxonomy" id="33114"/>
    <lineage>
        <taxon>Eukaryota</taxon>
        <taxon>Viridiplantae</taxon>
        <taxon>Streptophyta</taxon>
        <taxon>Embryophyta</taxon>
        <taxon>Tracheophyta</taxon>
        <taxon>Spermatophyta</taxon>
        <taxon>Magnoliopsida</taxon>
        <taxon>eudicotyledons</taxon>
        <taxon>Gunneridae</taxon>
        <taxon>Pentapetalae</taxon>
        <taxon>asterids</taxon>
        <taxon>lamiids</taxon>
        <taxon>Solanales</taxon>
        <taxon>Solanaceae</taxon>
        <taxon>Solanoideae</taxon>
        <taxon>Capsiceae</taxon>
        <taxon>Capsicum</taxon>
    </lineage>
</organism>
<dbReference type="PANTHER" id="PTHR48258">
    <property type="entry name" value="DUF4218 DOMAIN-CONTAINING PROTEIN-RELATED"/>
    <property type="match status" value="1"/>
</dbReference>
<dbReference type="Pfam" id="PF13952">
    <property type="entry name" value="DUF4216"/>
    <property type="match status" value="1"/>
</dbReference>
<gene>
    <name evidence="3" type="ORF">CQW23_26229</name>
</gene>
<evidence type="ECO:0000256" key="1">
    <source>
        <dbReference type="SAM" id="MobiDB-lite"/>
    </source>
</evidence>
<reference evidence="4" key="2">
    <citation type="journal article" date="2017" name="J. Anim. Genet.">
        <title>Multiple reference genome sequences of hot pepper reveal the massive evolution of plant disease resistance genes by retroduplication.</title>
        <authorList>
            <person name="Kim S."/>
            <person name="Park J."/>
            <person name="Yeom S.-I."/>
            <person name="Kim Y.-M."/>
            <person name="Seo E."/>
            <person name="Kim K.-T."/>
            <person name="Kim M.-S."/>
            <person name="Lee J.M."/>
            <person name="Cheong K."/>
            <person name="Shin H.-S."/>
            <person name="Kim S.-B."/>
            <person name="Han K."/>
            <person name="Lee J."/>
            <person name="Park M."/>
            <person name="Lee H.-A."/>
            <person name="Lee H.-Y."/>
            <person name="Lee Y."/>
            <person name="Oh S."/>
            <person name="Lee J.H."/>
            <person name="Choi E."/>
            <person name="Choi E."/>
            <person name="Lee S.E."/>
            <person name="Jeon J."/>
            <person name="Kim H."/>
            <person name="Choi G."/>
            <person name="Song H."/>
            <person name="Lee J."/>
            <person name="Lee S.-C."/>
            <person name="Kwon J.-K."/>
            <person name="Lee H.-Y."/>
            <person name="Koo N."/>
            <person name="Hong Y."/>
            <person name="Kim R.W."/>
            <person name="Kang W.-H."/>
            <person name="Huh J.H."/>
            <person name="Kang B.-C."/>
            <person name="Yang T.-J."/>
            <person name="Lee Y.-H."/>
            <person name="Bennetzen J.L."/>
            <person name="Choi D."/>
        </authorList>
    </citation>
    <scope>NUCLEOTIDE SEQUENCE [LARGE SCALE GENOMIC DNA]</scope>
    <source>
        <strain evidence="4">cv. PBC81</strain>
    </source>
</reference>
<sequence length="482" mass="56027">MTILGVLKAKVKKRETKLKELLEDENQELSDGCAKYSKLSFIVHLYHIKVLWCATDKTFSMILDLLKDVFPHAKLPSPFYESKKMIKRLGLSYDKIYACSNHCMIYWGSPENMNRDKCKKCNTSRYIPDENNVGTNVEIDDQHKRKVKPTKVLRYLEDCEIETRFNRSRHNDDDSEINATSKSAILSKLFPAIGKLVGAIKTLPIPSVEIIQSHRYVLANCEIVDVFREEFRIEVTRMHRGKRNSSKLVEEYVHKHFHDWFKQYVTCQDGANIMPKIQWLERGPNNVVRRFKEYNVHGFKFRTLRKEYELKTQSSGVVMSALTKKFSNGRESVEQSSDDMYYGKLVDIIELNYYGKLNLESSVNFTRLIHTGAKETDEPFILATDARMVYYVDDPIDEDWCVVCHMKSRELYDMVDLDAMNLEELSMEDIPKCEQRLKNIEDLPLVRDDTDGQDQGEPTHDDYESDGDDDDDGSDGDEGILH</sequence>
<protein>
    <recommendedName>
        <fullName evidence="2">DUF4216 domain-containing protein</fullName>
    </recommendedName>
</protein>
<feature type="compositionally biased region" description="Acidic residues" evidence="1">
    <location>
        <begin position="463"/>
        <end position="482"/>
    </location>
</feature>
<proteinExistence type="predicted"/>
<evidence type="ECO:0000313" key="3">
    <source>
        <dbReference type="EMBL" id="PHT34429.1"/>
    </source>
</evidence>
<dbReference type="OrthoDB" id="1426665at2759"/>
<dbReference type="InterPro" id="IPR025312">
    <property type="entry name" value="DUF4216"/>
</dbReference>
<dbReference type="AlphaFoldDB" id="A0A2G2VN86"/>
<comment type="caution">
    <text evidence="3">The sequence shown here is derived from an EMBL/GenBank/DDBJ whole genome shotgun (WGS) entry which is preliminary data.</text>
</comment>
<reference evidence="3 4" key="1">
    <citation type="journal article" date="2017" name="Genome Biol.">
        <title>New reference genome sequences of hot pepper reveal the massive evolution of plant disease-resistance genes by retroduplication.</title>
        <authorList>
            <person name="Kim S."/>
            <person name="Park J."/>
            <person name="Yeom S.I."/>
            <person name="Kim Y.M."/>
            <person name="Seo E."/>
            <person name="Kim K.T."/>
            <person name="Kim M.S."/>
            <person name="Lee J.M."/>
            <person name="Cheong K."/>
            <person name="Shin H.S."/>
            <person name="Kim S.B."/>
            <person name="Han K."/>
            <person name="Lee J."/>
            <person name="Park M."/>
            <person name="Lee H.A."/>
            <person name="Lee H.Y."/>
            <person name="Lee Y."/>
            <person name="Oh S."/>
            <person name="Lee J.H."/>
            <person name="Choi E."/>
            <person name="Choi E."/>
            <person name="Lee S.E."/>
            <person name="Jeon J."/>
            <person name="Kim H."/>
            <person name="Choi G."/>
            <person name="Song H."/>
            <person name="Lee J."/>
            <person name="Lee S.C."/>
            <person name="Kwon J.K."/>
            <person name="Lee H.Y."/>
            <person name="Koo N."/>
            <person name="Hong Y."/>
            <person name="Kim R.W."/>
            <person name="Kang W.H."/>
            <person name="Huh J.H."/>
            <person name="Kang B.C."/>
            <person name="Yang T.J."/>
            <person name="Lee Y.H."/>
            <person name="Bennetzen J.L."/>
            <person name="Choi D."/>
        </authorList>
    </citation>
    <scope>NUCLEOTIDE SEQUENCE [LARGE SCALE GENOMIC DNA]</scope>
    <source>
        <strain evidence="4">cv. PBC81</strain>
    </source>
</reference>
<dbReference type="EMBL" id="MLFT02000011">
    <property type="protein sequence ID" value="PHT34429.1"/>
    <property type="molecule type" value="Genomic_DNA"/>
</dbReference>
<dbReference type="Proteomes" id="UP000224567">
    <property type="component" value="Unassembled WGS sequence"/>
</dbReference>
<feature type="domain" description="DUF4216" evidence="2">
    <location>
        <begin position="362"/>
        <end position="403"/>
    </location>
</feature>
<dbReference type="STRING" id="33114.A0A2G2VN86"/>
<dbReference type="PANTHER" id="PTHR48258:SF12">
    <property type="entry name" value="TRANSPOSON PROTEIN, CACTA, EN_SPM SUB-CLASS"/>
    <property type="match status" value="1"/>
</dbReference>
<evidence type="ECO:0000313" key="4">
    <source>
        <dbReference type="Proteomes" id="UP000224567"/>
    </source>
</evidence>
<evidence type="ECO:0000259" key="2">
    <source>
        <dbReference type="Pfam" id="PF13952"/>
    </source>
</evidence>
<feature type="region of interest" description="Disordered" evidence="1">
    <location>
        <begin position="441"/>
        <end position="482"/>
    </location>
</feature>
<keyword evidence="4" id="KW-1185">Reference proteome</keyword>